<dbReference type="FunFam" id="3.20.20.70:FF:000030">
    <property type="entry name" value="Nicotinate-nucleotide pyrophosphorylase, carboxylating"/>
    <property type="match status" value="1"/>
</dbReference>
<dbReference type="Gene3D" id="3.20.20.70">
    <property type="entry name" value="Aldolase class I"/>
    <property type="match status" value="1"/>
</dbReference>
<evidence type="ECO:0000259" key="10">
    <source>
        <dbReference type="Pfam" id="PF01729"/>
    </source>
</evidence>
<evidence type="ECO:0000313" key="13">
    <source>
        <dbReference type="Proteomes" id="UP000005522"/>
    </source>
</evidence>
<keyword evidence="5" id="KW-0662">Pyridine nucleotide biosynthesis</keyword>
<dbReference type="GO" id="GO:0034213">
    <property type="term" value="P:quinolinate catabolic process"/>
    <property type="evidence" value="ECO:0007669"/>
    <property type="project" value="TreeGrafter"/>
</dbReference>
<evidence type="ECO:0000256" key="2">
    <source>
        <dbReference type="ARBA" id="ARBA00004893"/>
    </source>
</evidence>
<dbReference type="GO" id="GO:0009435">
    <property type="term" value="P:NAD+ biosynthetic process"/>
    <property type="evidence" value="ECO:0007669"/>
    <property type="project" value="UniProtKB-UniPathway"/>
</dbReference>
<dbReference type="KEGG" id="acz:Acaty_c0750"/>
<accession>A0A059ZT11</accession>
<evidence type="ECO:0000256" key="6">
    <source>
        <dbReference type="ARBA" id="ARBA00022676"/>
    </source>
</evidence>
<comment type="pathway">
    <text evidence="2">Cofactor biosynthesis; NAD(+) biosynthesis; nicotinate D-ribonucleotide from quinolinate: step 1/1.</text>
</comment>
<evidence type="ECO:0000313" key="12">
    <source>
        <dbReference type="EMBL" id="AIA54628.1"/>
    </source>
</evidence>
<dbReference type="Pfam" id="PF01729">
    <property type="entry name" value="QRPTase_C"/>
    <property type="match status" value="1"/>
</dbReference>
<keyword evidence="7 9" id="KW-0808">Transferase</keyword>
<organism evidence="12 13">
    <name type="scientific">Acidithiobacillus caldus (strain ATCC 51756 / DSM 8584 / KU)</name>
    <dbReference type="NCBI Taxonomy" id="637389"/>
    <lineage>
        <taxon>Bacteria</taxon>
        <taxon>Pseudomonadati</taxon>
        <taxon>Pseudomonadota</taxon>
        <taxon>Acidithiobacillia</taxon>
        <taxon>Acidithiobacillales</taxon>
        <taxon>Acidithiobacillaceae</taxon>
        <taxon>Acidithiobacillus</taxon>
    </lineage>
</organism>
<dbReference type="GO" id="GO:0005737">
    <property type="term" value="C:cytoplasm"/>
    <property type="evidence" value="ECO:0007669"/>
    <property type="project" value="TreeGrafter"/>
</dbReference>
<sequence>MSMLPTDLELSVERALAEDIGSGDLSAALIAPKLELHAHILSREPGILCGRPYADAVFRYCSPEIRCHWLVAEGTEFTADTVLCTLEGPAGPLLTAERTALNFLQLLSGTASRVRQHVQLLQGLPARLLDTRKTLPGLRLAQKYAVRIGGGHNHRLGLFDGILIKENHIAAMGGIGPALRAARALAPVLTRIEIEVENLEQLEEALAHRPDMILLDNFALADLRRAVERVGGRIPLEASGNLGLHNLREVAATGVDYLSVGSLTRDVRSLDLSLRYDG</sequence>
<dbReference type="InterPro" id="IPR013785">
    <property type="entry name" value="Aldolase_TIM"/>
</dbReference>
<dbReference type="InterPro" id="IPR036068">
    <property type="entry name" value="Nicotinate_pribotase-like_C"/>
</dbReference>
<dbReference type="EC" id="2.4.2.19" evidence="4"/>
<dbReference type="HOGENOM" id="CLU_039622_0_3_6"/>
<dbReference type="InterPro" id="IPR037128">
    <property type="entry name" value="Quinolinate_PRibosylTase_N_sf"/>
</dbReference>
<evidence type="ECO:0000256" key="1">
    <source>
        <dbReference type="ARBA" id="ARBA00003237"/>
    </source>
</evidence>
<feature type="domain" description="Quinolinate phosphoribosyl transferase N-terminal" evidence="11">
    <location>
        <begin position="28"/>
        <end position="108"/>
    </location>
</feature>
<evidence type="ECO:0000256" key="8">
    <source>
        <dbReference type="ARBA" id="ARBA00033102"/>
    </source>
</evidence>
<evidence type="ECO:0000256" key="3">
    <source>
        <dbReference type="ARBA" id="ARBA00009400"/>
    </source>
</evidence>
<dbReference type="EMBL" id="CP005986">
    <property type="protein sequence ID" value="AIA54628.1"/>
    <property type="molecule type" value="Genomic_DNA"/>
</dbReference>
<proteinExistence type="inferred from homology"/>
<evidence type="ECO:0000256" key="7">
    <source>
        <dbReference type="ARBA" id="ARBA00022679"/>
    </source>
</evidence>
<dbReference type="InterPro" id="IPR002638">
    <property type="entry name" value="Quinolinate_PRibosylTrfase_C"/>
</dbReference>
<gene>
    <name evidence="12" type="ORF">Acaty_c0750</name>
</gene>
<dbReference type="NCBIfam" id="TIGR00078">
    <property type="entry name" value="nadC"/>
    <property type="match status" value="1"/>
</dbReference>
<dbReference type="PANTHER" id="PTHR32179:SF3">
    <property type="entry name" value="NICOTINATE-NUCLEOTIDE PYROPHOSPHORYLASE [CARBOXYLATING]"/>
    <property type="match status" value="1"/>
</dbReference>
<dbReference type="Proteomes" id="UP000005522">
    <property type="component" value="Chromosome"/>
</dbReference>
<feature type="domain" description="Quinolinate phosphoribosyl transferase C-terminal" evidence="10">
    <location>
        <begin position="111"/>
        <end position="275"/>
    </location>
</feature>
<evidence type="ECO:0000259" key="11">
    <source>
        <dbReference type="Pfam" id="PF02749"/>
    </source>
</evidence>
<evidence type="ECO:0000256" key="5">
    <source>
        <dbReference type="ARBA" id="ARBA00022642"/>
    </source>
</evidence>
<reference evidence="12 13" key="1">
    <citation type="journal article" date="2009" name="J. Bacteriol.">
        <title>Draft genome sequence of the extremely acidophilic bacterium Acidithiobacillus caldus ATCC 51756 reveals metabolic versatility in the genus Acidithiobacillus.</title>
        <authorList>
            <person name="Valdes J."/>
            <person name="Quatrini R."/>
            <person name="Hallberg K."/>
            <person name="Dopson M."/>
            <person name="Valenzuela P.D."/>
            <person name="Holmes D.S."/>
        </authorList>
    </citation>
    <scope>NUCLEOTIDE SEQUENCE [LARGE SCALE GENOMIC DNA]</scope>
    <source>
        <strain evidence="13">ATCC 51756 / DSM 8584 / KU</strain>
    </source>
</reference>
<dbReference type="Pfam" id="PF02749">
    <property type="entry name" value="QRPTase_N"/>
    <property type="match status" value="1"/>
</dbReference>
<comment type="similarity">
    <text evidence="3 9">Belongs to the NadC/ModD family.</text>
</comment>
<dbReference type="SUPFAM" id="SSF54675">
    <property type="entry name" value="Nicotinate/Quinolinate PRTase N-terminal domain-like"/>
    <property type="match status" value="1"/>
</dbReference>
<dbReference type="InterPro" id="IPR027277">
    <property type="entry name" value="NadC/ModD"/>
</dbReference>
<dbReference type="InterPro" id="IPR022412">
    <property type="entry name" value="Quinolinate_PRibosylTrfase_N"/>
</dbReference>
<evidence type="ECO:0000256" key="4">
    <source>
        <dbReference type="ARBA" id="ARBA00011944"/>
    </source>
</evidence>
<evidence type="ECO:0000256" key="9">
    <source>
        <dbReference type="PIRNR" id="PIRNR006250"/>
    </source>
</evidence>
<dbReference type="PIRSF" id="PIRSF006250">
    <property type="entry name" value="NadC_ModD"/>
    <property type="match status" value="1"/>
</dbReference>
<dbReference type="CDD" id="cd01572">
    <property type="entry name" value="QPRTase"/>
    <property type="match status" value="1"/>
</dbReference>
<dbReference type="UniPathway" id="UPA00253">
    <property type="reaction ID" value="UER00331"/>
</dbReference>
<dbReference type="AlphaFoldDB" id="A0A059ZT11"/>
<dbReference type="GO" id="GO:0004514">
    <property type="term" value="F:nicotinate-nucleotide diphosphorylase (carboxylating) activity"/>
    <property type="evidence" value="ECO:0007669"/>
    <property type="project" value="UniProtKB-EC"/>
</dbReference>
<protein>
    <recommendedName>
        <fullName evidence="4">nicotinate-nucleotide diphosphorylase (carboxylating)</fullName>
        <ecNumber evidence="4">2.4.2.19</ecNumber>
    </recommendedName>
    <alternativeName>
        <fullName evidence="8">Quinolinate phosphoribosyltransferase [decarboxylating]</fullName>
    </alternativeName>
</protein>
<comment type="function">
    <text evidence="1">Involved in the catabolism of quinolinic acid (QA).</text>
</comment>
<dbReference type="Gene3D" id="3.90.1170.20">
    <property type="entry name" value="Quinolinate phosphoribosyl transferase, N-terminal domain"/>
    <property type="match status" value="1"/>
</dbReference>
<dbReference type="eggNOG" id="COG0157">
    <property type="taxonomic scope" value="Bacteria"/>
</dbReference>
<name>A0A059ZT11_ACICK</name>
<dbReference type="PANTHER" id="PTHR32179">
    <property type="entry name" value="NICOTINATE-NUCLEOTIDE PYROPHOSPHORYLASE [CARBOXYLATING]"/>
    <property type="match status" value="1"/>
</dbReference>
<dbReference type="SUPFAM" id="SSF51690">
    <property type="entry name" value="Nicotinate/Quinolinate PRTase C-terminal domain-like"/>
    <property type="match status" value="1"/>
</dbReference>
<keyword evidence="6 9" id="KW-0328">Glycosyltransferase</keyword>
<dbReference type="InterPro" id="IPR004393">
    <property type="entry name" value="NadC"/>
</dbReference>